<evidence type="ECO:0000259" key="5">
    <source>
        <dbReference type="Pfam" id="PF00501"/>
    </source>
</evidence>
<gene>
    <name evidence="7" type="ORF">C480_11009</name>
</gene>
<proteinExistence type="inferred from homology"/>
<organism evidence="7 8">
    <name type="scientific">Natrialba aegyptia DSM 13077</name>
    <dbReference type="NCBI Taxonomy" id="1227491"/>
    <lineage>
        <taxon>Archaea</taxon>
        <taxon>Methanobacteriati</taxon>
        <taxon>Methanobacteriota</taxon>
        <taxon>Stenosarchaea group</taxon>
        <taxon>Halobacteria</taxon>
        <taxon>Halobacteriales</taxon>
        <taxon>Natrialbaceae</taxon>
        <taxon>Natrialba</taxon>
    </lineage>
</organism>
<dbReference type="Proteomes" id="UP000011591">
    <property type="component" value="Unassembled WGS sequence"/>
</dbReference>
<dbReference type="PROSITE" id="PS00455">
    <property type="entry name" value="AMP_BINDING"/>
    <property type="match status" value="1"/>
</dbReference>
<dbReference type="GO" id="GO:0016874">
    <property type="term" value="F:ligase activity"/>
    <property type="evidence" value="ECO:0007669"/>
    <property type="project" value="UniProtKB-KW"/>
</dbReference>
<comment type="similarity">
    <text evidence="1">Belongs to the ATP-dependent AMP-binding enzyme family.</text>
</comment>
<dbReference type="Pfam" id="PF00501">
    <property type="entry name" value="AMP-binding"/>
    <property type="match status" value="1"/>
</dbReference>
<keyword evidence="2 7" id="KW-0436">Ligase</keyword>
<dbReference type="PANTHER" id="PTHR43859">
    <property type="entry name" value="ACYL-ACTIVATING ENZYME"/>
    <property type="match status" value="1"/>
</dbReference>
<dbReference type="GO" id="GO:0006631">
    <property type="term" value="P:fatty acid metabolic process"/>
    <property type="evidence" value="ECO:0007669"/>
    <property type="project" value="UniProtKB-KW"/>
</dbReference>
<keyword evidence="3" id="KW-0276">Fatty acid metabolism</keyword>
<dbReference type="AlphaFoldDB" id="M0B2W5"/>
<evidence type="ECO:0000259" key="6">
    <source>
        <dbReference type="Pfam" id="PF13193"/>
    </source>
</evidence>
<dbReference type="RefSeq" id="WP_006665660.1">
    <property type="nucleotide sequence ID" value="NZ_AOIP01000029.1"/>
</dbReference>
<dbReference type="OrthoDB" id="193284at2157"/>
<dbReference type="PATRIC" id="fig|1227491.4.peg.2258"/>
<dbReference type="Pfam" id="PF13193">
    <property type="entry name" value="AMP-binding_C"/>
    <property type="match status" value="1"/>
</dbReference>
<evidence type="ECO:0000313" key="8">
    <source>
        <dbReference type="Proteomes" id="UP000011591"/>
    </source>
</evidence>
<dbReference type="Gene3D" id="3.40.50.12780">
    <property type="entry name" value="N-terminal domain of ligase-like"/>
    <property type="match status" value="1"/>
</dbReference>
<evidence type="ECO:0000256" key="1">
    <source>
        <dbReference type="ARBA" id="ARBA00006432"/>
    </source>
</evidence>
<protein>
    <submittedName>
        <fullName evidence="7">AMP-dependent synthetase and ligase</fullName>
    </submittedName>
</protein>
<sequence length="560" mass="62006">MHKPLLVTDFLDRARRHYGDEEAVVATTGERFTYAELGSRADRFASMLQDRGVEKGDRVAVLDPNTHYQLEAAYGTMQLGAVHTPLNYRLTPEDYAYILEDAGVDVIYADYEFADKVEAIREEVPTETFITNDVDAIGAEAGDTGASEPDGSNGSDVTDEVWESFDDLLADATAEYDRPTMDEDDIITINYTSGTTGDPKGVCRTHRTETLHAYLISIHQDITDEDTYLWTLPMFHVNGWGHIYAVTGMGAKHVCTRGVDAEWILETIREEDVSYLCGAPTVLNMLIDHYEDASSPPETSGASDVRIATAGSAPPEATIRTVEDEFGWQLKHVYGATETGPLITTSDARRHFDADSDDRFAIKKRQGLGFLGTEVRVVDEDGNDVPRDKTTIGEVVVRGNQVMEEYWNKPEVTAEAFSERLDGYFHTGDLATVDERGMIAIQDRKKDIIISGGENISSIELEDTLFDHPQVADVAVIPSPSEQWGETPKAFVVPSSGDVNDPGVSADELIEFTRENLAGYKAVQRVEFVTQLPTTATGKVQKYELREREWEDEEGMVGQG</sequence>
<evidence type="ECO:0000313" key="7">
    <source>
        <dbReference type="EMBL" id="ELZ05135.1"/>
    </source>
</evidence>
<dbReference type="EMBL" id="AOIP01000029">
    <property type="protein sequence ID" value="ELZ05135.1"/>
    <property type="molecule type" value="Genomic_DNA"/>
</dbReference>
<name>M0B2W5_9EURY</name>
<dbReference type="FunFam" id="3.30.300.30:FF:000008">
    <property type="entry name" value="2,3-dihydroxybenzoate-AMP ligase"/>
    <property type="match status" value="1"/>
</dbReference>
<evidence type="ECO:0000256" key="4">
    <source>
        <dbReference type="ARBA" id="ARBA00023098"/>
    </source>
</evidence>
<keyword evidence="4" id="KW-0443">Lipid metabolism</keyword>
<dbReference type="InterPro" id="IPR000873">
    <property type="entry name" value="AMP-dep_synth/lig_dom"/>
</dbReference>
<comment type="caution">
    <text evidence="7">The sequence shown here is derived from an EMBL/GenBank/DDBJ whole genome shotgun (WGS) entry which is preliminary data.</text>
</comment>
<keyword evidence="8" id="KW-1185">Reference proteome</keyword>
<dbReference type="InterPro" id="IPR042099">
    <property type="entry name" value="ANL_N_sf"/>
</dbReference>
<dbReference type="InterPro" id="IPR025110">
    <property type="entry name" value="AMP-bd_C"/>
</dbReference>
<reference evidence="7 8" key="1">
    <citation type="journal article" date="2014" name="PLoS Genet.">
        <title>Phylogenetically driven sequencing of extremely halophilic archaea reveals strategies for static and dynamic osmo-response.</title>
        <authorList>
            <person name="Becker E.A."/>
            <person name="Seitzer P.M."/>
            <person name="Tritt A."/>
            <person name="Larsen D."/>
            <person name="Krusor M."/>
            <person name="Yao A.I."/>
            <person name="Wu D."/>
            <person name="Madern D."/>
            <person name="Eisen J.A."/>
            <person name="Darling A.E."/>
            <person name="Facciotti M.T."/>
        </authorList>
    </citation>
    <scope>NUCLEOTIDE SEQUENCE [LARGE SCALE GENOMIC DNA]</scope>
    <source>
        <strain evidence="7 8">DSM 13077</strain>
    </source>
</reference>
<dbReference type="InterPro" id="IPR020845">
    <property type="entry name" value="AMP-binding_CS"/>
</dbReference>
<feature type="domain" description="AMP-dependent synthetase/ligase" evidence="5">
    <location>
        <begin position="13"/>
        <end position="407"/>
    </location>
</feature>
<dbReference type="InterPro" id="IPR045851">
    <property type="entry name" value="AMP-bd_C_sf"/>
</dbReference>
<evidence type="ECO:0000256" key="3">
    <source>
        <dbReference type="ARBA" id="ARBA00022832"/>
    </source>
</evidence>
<dbReference type="PANTHER" id="PTHR43859:SF4">
    <property type="entry name" value="BUTANOATE--COA LIGASE AAE1-RELATED"/>
    <property type="match status" value="1"/>
</dbReference>
<dbReference type="NCBIfam" id="NF004837">
    <property type="entry name" value="PRK06187.1"/>
    <property type="match status" value="1"/>
</dbReference>
<feature type="domain" description="AMP-binding enzyme C-terminal" evidence="6">
    <location>
        <begin position="460"/>
        <end position="539"/>
    </location>
</feature>
<accession>M0B2W5</accession>
<dbReference type="SUPFAM" id="SSF56801">
    <property type="entry name" value="Acetyl-CoA synthetase-like"/>
    <property type="match status" value="1"/>
</dbReference>
<dbReference type="Gene3D" id="3.30.300.30">
    <property type="match status" value="1"/>
</dbReference>
<evidence type="ECO:0000256" key="2">
    <source>
        <dbReference type="ARBA" id="ARBA00022598"/>
    </source>
</evidence>